<evidence type="ECO:0000313" key="1">
    <source>
        <dbReference type="EMBL" id="GFT61944.1"/>
    </source>
</evidence>
<organism evidence="1 2">
    <name type="scientific">Nephila pilipes</name>
    <name type="common">Giant wood spider</name>
    <name type="synonym">Nephila maculata</name>
    <dbReference type="NCBI Taxonomy" id="299642"/>
    <lineage>
        <taxon>Eukaryota</taxon>
        <taxon>Metazoa</taxon>
        <taxon>Ecdysozoa</taxon>
        <taxon>Arthropoda</taxon>
        <taxon>Chelicerata</taxon>
        <taxon>Arachnida</taxon>
        <taxon>Araneae</taxon>
        <taxon>Araneomorphae</taxon>
        <taxon>Entelegynae</taxon>
        <taxon>Araneoidea</taxon>
        <taxon>Nephilidae</taxon>
        <taxon>Nephila</taxon>
    </lineage>
</organism>
<dbReference type="EMBL" id="BMAW01114486">
    <property type="protein sequence ID" value="GFT61944.1"/>
    <property type="molecule type" value="Genomic_DNA"/>
</dbReference>
<keyword evidence="2" id="KW-1185">Reference proteome</keyword>
<gene>
    <name evidence="1" type="ORF">NPIL_318631</name>
</gene>
<name>A0A8X6TZ91_NEPPI</name>
<sequence>MESIANEPRPGRPKGLIHHEFATENHTAKVHLCVSVLKTLMRTIRVVLDLNTLLQRAGSFYMKMHHLNGKYFAKIQVCVFYHPIFSPGMSPRLYLLFLKLKFILKGRLSEIV</sequence>
<proteinExistence type="predicted"/>
<accession>A0A8X6TZ91</accession>
<protein>
    <submittedName>
        <fullName evidence="1">Uncharacterized protein</fullName>
    </submittedName>
</protein>
<dbReference type="Proteomes" id="UP000887013">
    <property type="component" value="Unassembled WGS sequence"/>
</dbReference>
<comment type="caution">
    <text evidence="1">The sequence shown here is derived from an EMBL/GenBank/DDBJ whole genome shotgun (WGS) entry which is preliminary data.</text>
</comment>
<dbReference type="AlphaFoldDB" id="A0A8X6TZ91"/>
<evidence type="ECO:0000313" key="2">
    <source>
        <dbReference type="Proteomes" id="UP000887013"/>
    </source>
</evidence>
<reference evidence="1" key="1">
    <citation type="submission" date="2020-08" db="EMBL/GenBank/DDBJ databases">
        <title>Multicomponent nature underlies the extraordinary mechanical properties of spider dragline silk.</title>
        <authorList>
            <person name="Kono N."/>
            <person name="Nakamura H."/>
            <person name="Mori M."/>
            <person name="Yoshida Y."/>
            <person name="Ohtoshi R."/>
            <person name="Malay A.D."/>
            <person name="Moran D.A.P."/>
            <person name="Tomita M."/>
            <person name="Numata K."/>
            <person name="Arakawa K."/>
        </authorList>
    </citation>
    <scope>NUCLEOTIDE SEQUENCE</scope>
</reference>